<dbReference type="HOGENOM" id="CLU_000288_36_8_6"/>
<dbReference type="PANTHER" id="PTHR11102:SF160">
    <property type="entry name" value="ERAD-ASSOCIATED E3 UBIQUITIN-PROTEIN LIGASE COMPONENT HRD3"/>
    <property type="match status" value="1"/>
</dbReference>
<keyword evidence="1" id="KW-0732">Signal</keyword>
<dbReference type="AlphaFoldDB" id="A0A140NHB9"/>
<accession>A0A140NHB9</accession>
<sequence>MNKYTLLLLLSAPIAVSANYCDDLYKKYSNSWMRDMPKQVCEDAVNGDAEAQFSVASWNTRYLRQPEETYRWIKMSAEQGCAKSQYVLGLHYYDGKVVDTDWLKAFAWIKKAADNGIPDAQAMLGFMYQHGHAIGQNYTIALELYHKAAAQHNEDAYLYLGRMYENGMGVTKDYAKAYEYFAKAKIAHVLSYLPDYPCDIYKDPD</sequence>
<reference evidence="2 3" key="1">
    <citation type="journal article" date="2012" name="J. Bacteriol.">
        <title>Complete Genome Sequence of Providencia stuartii Clinical Isolate MRSN 2154.</title>
        <authorList>
            <person name="Clifford R.J."/>
            <person name="Hang J."/>
            <person name="Riley M.C."/>
            <person name="Onmus-Leone F."/>
            <person name="Kuschner R.A."/>
            <person name="Lesho E.P."/>
            <person name="Waterman P.E."/>
        </authorList>
    </citation>
    <scope>NUCLEOTIDE SEQUENCE [LARGE SCALE GENOMIC DNA]</scope>
    <source>
        <strain evidence="2 3">MRSN 2154</strain>
    </source>
</reference>
<dbReference type="Proteomes" id="UP000005012">
    <property type="component" value="Chromosome"/>
</dbReference>
<dbReference type="GeneID" id="93519113"/>
<gene>
    <name evidence="2" type="ordered locus">S70_00750</name>
</gene>
<dbReference type="SUPFAM" id="SSF81901">
    <property type="entry name" value="HCP-like"/>
    <property type="match status" value="1"/>
</dbReference>
<protein>
    <recommendedName>
        <fullName evidence="4">Beta-lactamase</fullName>
    </recommendedName>
</protein>
<dbReference type="InterPro" id="IPR006597">
    <property type="entry name" value="Sel1-like"/>
</dbReference>
<dbReference type="KEGG" id="psi:S70_00750"/>
<organism evidence="2 3">
    <name type="scientific">Providencia stuartii (strain MRSN 2154)</name>
    <dbReference type="NCBI Taxonomy" id="1157951"/>
    <lineage>
        <taxon>Bacteria</taxon>
        <taxon>Pseudomonadati</taxon>
        <taxon>Pseudomonadota</taxon>
        <taxon>Gammaproteobacteria</taxon>
        <taxon>Enterobacterales</taxon>
        <taxon>Morganellaceae</taxon>
        <taxon>Providencia</taxon>
    </lineage>
</organism>
<dbReference type="OrthoDB" id="9792653at2"/>
<dbReference type="PANTHER" id="PTHR11102">
    <property type="entry name" value="SEL-1-LIKE PROTEIN"/>
    <property type="match status" value="1"/>
</dbReference>
<dbReference type="SMART" id="SM00671">
    <property type="entry name" value="SEL1"/>
    <property type="match status" value="4"/>
</dbReference>
<evidence type="ECO:0008006" key="4">
    <source>
        <dbReference type="Google" id="ProtNLM"/>
    </source>
</evidence>
<dbReference type="Gene3D" id="1.25.40.10">
    <property type="entry name" value="Tetratricopeptide repeat domain"/>
    <property type="match status" value="1"/>
</dbReference>
<proteinExistence type="predicted"/>
<dbReference type="InterPro" id="IPR050767">
    <property type="entry name" value="Sel1_AlgK"/>
</dbReference>
<evidence type="ECO:0000313" key="3">
    <source>
        <dbReference type="Proteomes" id="UP000005012"/>
    </source>
</evidence>
<dbReference type="InterPro" id="IPR011990">
    <property type="entry name" value="TPR-like_helical_dom_sf"/>
</dbReference>
<name>A0A140NHB9_PROSM</name>
<feature type="chain" id="PRO_5007303590" description="Beta-lactamase" evidence="1">
    <location>
        <begin position="18"/>
        <end position="205"/>
    </location>
</feature>
<evidence type="ECO:0000256" key="1">
    <source>
        <dbReference type="SAM" id="SignalP"/>
    </source>
</evidence>
<feature type="signal peptide" evidence="1">
    <location>
        <begin position="1"/>
        <end position="17"/>
    </location>
</feature>
<reference evidence="3" key="2">
    <citation type="submission" date="2012-04" db="EMBL/GenBank/DDBJ databases">
        <title>Complete genome sequence of Providencia stuartii clinical isolate MRSN 2154.</title>
        <authorList>
            <person name="Clifford R.J."/>
            <person name="Hang J."/>
            <person name="Riley M.C."/>
            <person name="Onmus-Leone F."/>
            <person name="Kuschner R.A."/>
            <person name="Lesho E.P."/>
            <person name="Waterman P.E."/>
        </authorList>
    </citation>
    <scope>NUCLEOTIDE SEQUENCE [LARGE SCALE GENOMIC DNA]</scope>
    <source>
        <strain evidence="3">MRSN 2154</strain>
    </source>
</reference>
<dbReference type="RefSeq" id="WP_014656075.1">
    <property type="nucleotide sequence ID" value="NC_017731.1"/>
</dbReference>
<dbReference type="Pfam" id="PF08238">
    <property type="entry name" value="Sel1"/>
    <property type="match status" value="4"/>
</dbReference>
<evidence type="ECO:0000313" key="2">
    <source>
        <dbReference type="EMBL" id="AFH92050.1"/>
    </source>
</evidence>
<dbReference type="EMBL" id="CP003488">
    <property type="protein sequence ID" value="AFH92050.1"/>
    <property type="molecule type" value="Genomic_DNA"/>
</dbReference>
<dbReference type="PATRIC" id="fig|1157951.4.peg.151"/>